<dbReference type="Pfam" id="PF00320">
    <property type="entry name" value="GATA"/>
    <property type="match status" value="1"/>
</dbReference>
<evidence type="ECO:0000256" key="1">
    <source>
        <dbReference type="ARBA" id="ARBA00023015"/>
    </source>
</evidence>
<keyword evidence="1" id="KW-0805">Transcription regulation</keyword>
<evidence type="ECO:0000256" key="4">
    <source>
        <dbReference type="PROSITE-ProRule" id="PRU00094"/>
    </source>
</evidence>
<evidence type="ECO:0000259" key="6">
    <source>
        <dbReference type="PROSITE" id="PS50114"/>
    </source>
</evidence>
<dbReference type="PANTHER" id="PTHR46855:SF21">
    <property type="entry name" value="GATA ZINC FINGER PROTEIN"/>
    <property type="match status" value="1"/>
</dbReference>
<dbReference type="Proteomes" id="UP000087171">
    <property type="component" value="Chromosome Ca6"/>
</dbReference>
<evidence type="ECO:0000256" key="5">
    <source>
        <dbReference type="SAM" id="MobiDB-lite"/>
    </source>
</evidence>
<dbReference type="CDD" id="cd00202">
    <property type="entry name" value="ZnF_GATA"/>
    <property type="match status" value="1"/>
</dbReference>
<protein>
    <submittedName>
        <fullName evidence="8">GATA transcription factor 26-like</fullName>
    </submittedName>
</protein>
<feature type="compositionally biased region" description="Polar residues" evidence="5">
    <location>
        <begin position="73"/>
        <end position="85"/>
    </location>
</feature>
<evidence type="ECO:0000256" key="3">
    <source>
        <dbReference type="ARBA" id="ARBA00023163"/>
    </source>
</evidence>
<dbReference type="InterPro" id="IPR044589">
    <property type="entry name" value="GATA26/27"/>
</dbReference>
<dbReference type="SUPFAM" id="SSF57716">
    <property type="entry name" value="Glucocorticoid receptor-like (DNA-binding domain)"/>
    <property type="match status" value="1"/>
</dbReference>
<evidence type="ECO:0000313" key="7">
    <source>
        <dbReference type="Proteomes" id="UP000087171"/>
    </source>
</evidence>
<dbReference type="GO" id="GO:0006355">
    <property type="term" value="P:regulation of DNA-templated transcription"/>
    <property type="evidence" value="ECO:0007669"/>
    <property type="project" value="InterPro"/>
</dbReference>
<keyword evidence="3" id="KW-0804">Transcription</keyword>
<gene>
    <name evidence="8" type="primary">LOC101513712</name>
</gene>
<evidence type="ECO:0000313" key="8">
    <source>
        <dbReference type="RefSeq" id="XP_027191885.1"/>
    </source>
</evidence>
<dbReference type="InterPro" id="IPR013088">
    <property type="entry name" value="Znf_NHR/GATA"/>
</dbReference>
<dbReference type="Gene3D" id="3.30.50.10">
    <property type="entry name" value="Erythroid Transcription Factor GATA-1, subunit A"/>
    <property type="match status" value="1"/>
</dbReference>
<organism evidence="7 8">
    <name type="scientific">Cicer arietinum</name>
    <name type="common">Chickpea</name>
    <name type="synonym">Garbanzo</name>
    <dbReference type="NCBI Taxonomy" id="3827"/>
    <lineage>
        <taxon>Eukaryota</taxon>
        <taxon>Viridiplantae</taxon>
        <taxon>Streptophyta</taxon>
        <taxon>Embryophyta</taxon>
        <taxon>Tracheophyta</taxon>
        <taxon>Spermatophyta</taxon>
        <taxon>Magnoliopsida</taxon>
        <taxon>eudicotyledons</taxon>
        <taxon>Gunneridae</taxon>
        <taxon>Pentapetalae</taxon>
        <taxon>rosids</taxon>
        <taxon>fabids</taxon>
        <taxon>Fabales</taxon>
        <taxon>Fabaceae</taxon>
        <taxon>Papilionoideae</taxon>
        <taxon>50 kb inversion clade</taxon>
        <taxon>NPAAA clade</taxon>
        <taxon>Hologalegina</taxon>
        <taxon>IRL clade</taxon>
        <taxon>Cicereae</taxon>
        <taxon>Cicer</taxon>
    </lineage>
</organism>
<feature type="region of interest" description="Disordered" evidence="5">
    <location>
        <begin position="60"/>
        <end position="85"/>
    </location>
</feature>
<keyword evidence="4" id="KW-0862">Zinc</keyword>
<dbReference type="AlphaFoldDB" id="A0A3Q7YGA2"/>
<keyword evidence="4" id="KW-0479">Metal-binding</keyword>
<dbReference type="SMART" id="SM00401">
    <property type="entry name" value="ZnF_GATA"/>
    <property type="match status" value="1"/>
</dbReference>
<proteinExistence type="predicted"/>
<dbReference type="PaxDb" id="3827-XP_004504176.1"/>
<keyword evidence="2" id="KW-0238">DNA-binding</keyword>
<reference evidence="7" key="1">
    <citation type="journal article" date="2013" name="Nat. Biotechnol.">
        <title>Draft genome sequence of chickpea (Cicer arietinum) provides a resource for trait improvement.</title>
        <authorList>
            <person name="Varshney R.K."/>
            <person name="Song C."/>
            <person name="Saxena R.K."/>
            <person name="Azam S."/>
            <person name="Yu S."/>
            <person name="Sharpe A.G."/>
            <person name="Cannon S."/>
            <person name="Baek J."/>
            <person name="Rosen B.D."/>
            <person name="Tar'an B."/>
            <person name="Millan T."/>
            <person name="Zhang X."/>
            <person name="Ramsay L.D."/>
            <person name="Iwata A."/>
            <person name="Wang Y."/>
            <person name="Nelson W."/>
            <person name="Farmer A.D."/>
            <person name="Gaur P.M."/>
            <person name="Soderlund C."/>
            <person name="Penmetsa R.V."/>
            <person name="Xu C."/>
            <person name="Bharti A.K."/>
            <person name="He W."/>
            <person name="Winter P."/>
            <person name="Zhao S."/>
            <person name="Hane J.K."/>
            <person name="Carrasquilla-Garcia N."/>
            <person name="Condie J.A."/>
            <person name="Upadhyaya H.D."/>
            <person name="Luo M.C."/>
            <person name="Thudi M."/>
            <person name="Gowda C.L."/>
            <person name="Singh N.P."/>
            <person name="Lichtenzveig J."/>
            <person name="Gali K.K."/>
            <person name="Rubio J."/>
            <person name="Nadarajan N."/>
            <person name="Dolezel J."/>
            <person name="Bansal K.C."/>
            <person name="Xu X."/>
            <person name="Edwards D."/>
            <person name="Zhang G."/>
            <person name="Kahl G."/>
            <person name="Gil J."/>
            <person name="Singh K.B."/>
            <person name="Datta S.K."/>
            <person name="Jackson S.A."/>
            <person name="Wang J."/>
            <person name="Cook D.R."/>
        </authorList>
    </citation>
    <scope>NUCLEOTIDE SEQUENCE [LARGE SCALE GENOMIC DNA]</scope>
    <source>
        <strain evidence="7">cv. CDC Frontier</strain>
    </source>
</reference>
<sequence length="155" mass="17268">MDSSSSATPLWRQGPAEKPVLCNACGSRYRHWGTLDNYLPKHSIGKDLVVPHPIICTNNHHHPSTDLPDSNDGESSSSLWASTIPSKKRTRRGVYKRLTPMERFQKQLLDELKLQGIPNEPSPEEVLLFQNVNSFIPSNEIGLGGILLERDGTSI</sequence>
<evidence type="ECO:0000256" key="2">
    <source>
        <dbReference type="ARBA" id="ARBA00023125"/>
    </source>
</evidence>
<dbReference type="RefSeq" id="XP_027191885.1">
    <property type="nucleotide sequence ID" value="XM_027336084.1"/>
</dbReference>
<dbReference type="OrthoDB" id="515401at2759"/>
<keyword evidence="7" id="KW-1185">Reference proteome</keyword>
<dbReference type="GO" id="GO:0043565">
    <property type="term" value="F:sequence-specific DNA binding"/>
    <property type="evidence" value="ECO:0007669"/>
    <property type="project" value="InterPro"/>
</dbReference>
<feature type="domain" description="GATA-type" evidence="6">
    <location>
        <begin position="1"/>
        <end position="33"/>
    </location>
</feature>
<dbReference type="PANTHER" id="PTHR46855">
    <property type="entry name" value="OSJNBB0038F03.10 PROTEIN"/>
    <property type="match status" value="1"/>
</dbReference>
<dbReference type="PROSITE" id="PS50114">
    <property type="entry name" value="GATA_ZN_FINGER_2"/>
    <property type="match status" value="1"/>
</dbReference>
<reference evidence="8" key="2">
    <citation type="submission" date="2025-08" db="UniProtKB">
        <authorList>
            <consortium name="RefSeq"/>
        </authorList>
    </citation>
    <scope>IDENTIFICATION</scope>
    <source>
        <tissue evidence="8">Etiolated seedlings</tissue>
    </source>
</reference>
<keyword evidence="4" id="KW-0863">Zinc-finger</keyword>
<accession>A0A3Q7YGA2</accession>
<dbReference type="GO" id="GO:0008270">
    <property type="term" value="F:zinc ion binding"/>
    <property type="evidence" value="ECO:0007669"/>
    <property type="project" value="UniProtKB-KW"/>
</dbReference>
<dbReference type="InterPro" id="IPR000679">
    <property type="entry name" value="Znf_GATA"/>
</dbReference>
<name>A0A3Q7YGA2_CICAR</name>